<sequence length="62" mass="7443">MYCNIDVYENVNRIGVFYFECFFLPDFRRRMNSVDEEGAGLRMVWRLSGVRWATKMGRPDKV</sequence>
<evidence type="ECO:0000313" key="2">
    <source>
        <dbReference type="Proteomes" id="UP000018901"/>
    </source>
</evidence>
<dbReference type="AlphaFoldDB" id="W0EXA8"/>
<proteinExistence type="predicted"/>
<evidence type="ECO:0000313" key="1">
    <source>
        <dbReference type="EMBL" id="AHF13701.1"/>
    </source>
</evidence>
<reference evidence="1 2" key="1">
    <citation type="submission" date="2013-12" db="EMBL/GenBank/DDBJ databases">
        <authorList>
            <consortium name="DOE Joint Genome Institute"/>
            <person name="Eisen J."/>
            <person name="Huntemann M."/>
            <person name="Han J."/>
            <person name="Chen A."/>
            <person name="Kyrpides N."/>
            <person name="Mavromatis K."/>
            <person name="Markowitz V."/>
            <person name="Palaniappan K."/>
            <person name="Ivanova N."/>
            <person name="Schaumberg A."/>
            <person name="Pati A."/>
            <person name="Liolios K."/>
            <person name="Nordberg H.P."/>
            <person name="Cantor M.N."/>
            <person name="Hua S.X."/>
            <person name="Woyke T."/>
        </authorList>
    </citation>
    <scope>NUCLEOTIDE SEQUENCE [LARGE SCALE GENOMIC DNA]</scope>
    <source>
        <strain evidence="2">DSM 18177</strain>
    </source>
</reference>
<keyword evidence="2" id="KW-1185">Reference proteome</keyword>
<protein>
    <submittedName>
        <fullName evidence="1">Uncharacterized protein</fullName>
    </submittedName>
</protein>
<dbReference type="STRING" id="880074.BARVI_04380"/>
<name>W0EXA8_9BACT</name>
<dbReference type="EMBL" id="CP007034">
    <property type="protein sequence ID" value="AHF13701.1"/>
    <property type="molecule type" value="Genomic_DNA"/>
</dbReference>
<dbReference type="KEGG" id="bvs:BARVI_04380"/>
<dbReference type="Proteomes" id="UP000018901">
    <property type="component" value="Chromosome"/>
</dbReference>
<accession>W0EXA8</accession>
<organism evidence="1 2">
    <name type="scientific">Barnesiella viscericola DSM 18177</name>
    <dbReference type="NCBI Taxonomy" id="880074"/>
    <lineage>
        <taxon>Bacteria</taxon>
        <taxon>Pseudomonadati</taxon>
        <taxon>Bacteroidota</taxon>
        <taxon>Bacteroidia</taxon>
        <taxon>Bacteroidales</taxon>
        <taxon>Barnesiellaceae</taxon>
        <taxon>Barnesiella</taxon>
    </lineage>
</organism>
<dbReference type="HOGENOM" id="CLU_2894920_0_0_10"/>
<gene>
    <name evidence="1" type="ORF">BARVI_04380</name>
</gene>